<protein>
    <submittedName>
        <fullName evidence="1">Uncharacterized protein</fullName>
    </submittedName>
</protein>
<accession>A0A8T3AFV8</accession>
<evidence type="ECO:0000313" key="1">
    <source>
        <dbReference type="EMBL" id="KAI0495018.1"/>
    </source>
</evidence>
<gene>
    <name evidence="1" type="ORF">KFK09_025165</name>
</gene>
<sequence>MFEVKGIFDLRMHVGGEKYLIMSSPHLLFRKKSNICTSLRPSNKLEVFVSLYIISQPQLRKHGLDLESIGACTVVRSRNHNCKQNLKMSAKKAKLRNLTYV</sequence>
<organism evidence="1 2">
    <name type="scientific">Dendrobium nobile</name>
    <name type="common">Orchid</name>
    <dbReference type="NCBI Taxonomy" id="94219"/>
    <lineage>
        <taxon>Eukaryota</taxon>
        <taxon>Viridiplantae</taxon>
        <taxon>Streptophyta</taxon>
        <taxon>Embryophyta</taxon>
        <taxon>Tracheophyta</taxon>
        <taxon>Spermatophyta</taxon>
        <taxon>Magnoliopsida</taxon>
        <taxon>Liliopsida</taxon>
        <taxon>Asparagales</taxon>
        <taxon>Orchidaceae</taxon>
        <taxon>Epidendroideae</taxon>
        <taxon>Malaxideae</taxon>
        <taxon>Dendrobiinae</taxon>
        <taxon>Dendrobium</taxon>
    </lineage>
</organism>
<comment type="caution">
    <text evidence="1">The sequence shown here is derived from an EMBL/GenBank/DDBJ whole genome shotgun (WGS) entry which is preliminary data.</text>
</comment>
<proteinExistence type="predicted"/>
<dbReference type="EMBL" id="JAGYWB010000017">
    <property type="protein sequence ID" value="KAI0495018.1"/>
    <property type="molecule type" value="Genomic_DNA"/>
</dbReference>
<reference evidence="1" key="1">
    <citation type="journal article" date="2022" name="Front. Genet.">
        <title>Chromosome-Scale Assembly of the Dendrobium nobile Genome Provides Insights Into the Molecular Mechanism of the Biosynthesis of the Medicinal Active Ingredient of Dendrobium.</title>
        <authorList>
            <person name="Xu Q."/>
            <person name="Niu S.-C."/>
            <person name="Li K.-L."/>
            <person name="Zheng P.-J."/>
            <person name="Zhang X.-J."/>
            <person name="Jia Y."/>
            <person name="Liu Y."/>
            <person name="Niu Y.-X."/>
            <person name="Yu L.-H."/>
            <person name="Chen D.-F."/>
            <person name="Zhang G.-Q."/>
        </authorList>
    </citation>
    <scope>NUCLEOTIDE SEQUENCE</scope>
    <source>
        <tissue evidence="1">Leaf</tissue>
    </source>
</reference>
<name>A0A8T3AFV8_DENNO</name>
<evidence type="ECO:0000313" key="2">
    <source>
        <dbReference type="Proteomes" id="UP000829196"/>
    </source>
</evidence>
<dbReference type="AlphaFoldDB" id="A0A8T3AFV8"/>
<dbReference type="Proteomes" id="UP000829196">
    <property type="component" value="Unassembled WGS sequence"/>
</dbReference>
<keyword evidence="2" id="KW-1185">Reference proteome</keyword>